<feature type="compositionally biased region" description="Pro residues" evidence="4">
    <location>
        <begin position="190"/>
        <end position="200"/>
    </location>
</feature>
<dbReference type="STRING" id="4555.K3ZST1"/>
<dbReference type="HOGENOM" id="CLU_563108_0_0_1"/>
<feature type="compositionally biased region" description="Low complexity" evidence="4">
    <location>
        <begin position="313"/>
        <end position="323"/>
    </location>
</feature>
<organism evidence="6 7">
    <name type="scientific">Setaria italica</name>
    <name type="common">Foxtail millet</name>
    <name type="synonym">Panicum italicum</name>
    <dbReference type="NCBI Taxonomy" id="4555"/>
    <lineage>
        <taxon>Eukaryota</taxon>
        <taxon>Viridiplantae</taxon>
        <taxon>Streptophyta</taxon>
        <taxon>Embryophyta</taxon>
        <taxon>Tracheophyta</taxon>
        <taxon>Spermatophyta</taxon>
        <taxon>Magnoliopsida</taxon>
        <taxon>Liliopsida</taxon>
        <taxon>Poales</taxon>
        <taxon>Poaceae</taxon>
        <taxon>PACMAD clade</taxon>
        <taxon>Panicoideae</taxon>
        <taxon>Panicodae</taxon>
        <taxon>Paniceae</taxon>
        <taxon>Cenchrinae</taxon>
        <taxon>Setaria</taxon>
    </lineage>
</organism>
<feature type="domain" description="Fe2OG dioxygenase" evidence="5">
    <location>
        <begin position="335"/>
        <end position="435"/>
    </location>
</feature>
<protein>
    <recommendedName>
        <fullName evidence="5">Fe2OG dioxygenase domain-containing protein</fullName>
    </recommendedName>
</protein>
<dbReference type="eggNOG" id="KOG0143">
    <property type="taxonomic scope" value="Eukaryota"/>
</dbReference>
<dbReference type="PANTHER" id="PTHR47991">
    <property type="entry name" value="OXOGLUTARATE/IRON-DEPENDENT DIOXYGENASE"/>
    <property type="match status" value="1"/>
</dbReference>
<proteinExistence type="inferred from homology"/>
<sequence length="485" mass="52323">MGERSRRRRVSPTCGPRCHVVRRPAGMDRSRRVERSRRVSADCLTAAARSRTARWLPSLFSIGGYVNMWAGGAASASGAHLQGRPIQSVPRFWAGSLRNVLGRTAQRGKGCQRTTDRLSCSLVARAVYYLAPLPIRPRIASAPAERASDGEPAALVGRVPRGAPGQLRVPARPAPAGVRRRRRAPRHRPLPPPRRGPPGRPRSRQGARLLPGGQPRRAGAGDAGHGVQLRGVLPPPRGGQGGLLHRGHRQAQPPLLQHRLRRRRRAVLARLPPPRLPLPPRFRRHPELLARQARAPPAGGRGVRGGGAGAGDGAPPAAVRGAGLRPDYFEGELSGGDVVVNVNHYPPCPDPERALGLPPHCDRNLITLLLPGTVPGLQVACRGDWIRVQHVPGAFVVNFGHQLEIATNGLLKSVEHRAVPNAAAARTSVATFILPTEDCLVAPAAELVAGEDNPARYRAVTFREFMRVYKTVGARRESVEKAFKI</sequence>
<feature type="compositionally biased region" description="Basic residues" evidence="4">
    <location>
        <begin position="178"/>
        <end position="189"/>
    </location>
</feature>
<dbReference type="InParanoid" id="K3ZST1"/>
<dbReference type="InterPro" id="IPR005123">
    <property type="entry name" value="Oxoglu/Fe-dep_dioxygenase_dom"/>
</dbReference>
<dbReference type="GO" id="GO:0046872">
    <property type="term" value="F:metal ion binding"/>
    <property type="evidence" value="ECO:0007669"/>
    <property type="project" value="UniProtKB-KW"/>
</dbReference>
<feature type="region of interest" description="Disordered" evidence="4">
    <location>
        <begin position="294"/>
        <end position="323"/>
    </location>
</feature>
<keyword evidence="1 3" id="KW-0479">Metal-binding</keyword>
<feature type="compositionally biased region" description="Gly residues" evidence="4">
    <location>
        <begin position="299"/>
        <end position="312"/>
    </location>
</feature>
<feature type="compositionally biased region" description="Low complexity" evidence="4">
    <location>
        <begin position="168"/>
        <end position="177"/>
    </location>
</feature>
<dbReference type="Gramene" id="KQL22578">
    <property type="protein sequence ID" value="KQL22578"/>
    <property type="gene ID" value="SETIT_029661mg"/>
</dbReference>
<dbReference type="InterPro" id="IPR044861">
    <property type="entry name" value="IPNS-like_FE2OG_OXY"/>
</dbReference>
<dbReference type="InterPro" id="IPR050295">
    <property type="entry name" value="Plant_2OG-oxidoreductases"/>
</dbReference>
<dbReference type="SUPFAM" id="SSF51197">
    <property type="entry name" value="Clavaminate synthase-like"/>
    <property type="match status" value="1"/>
</dbReference>
<evidence type="ECO:0000256" key="2">
    <source>
        <dbReference type="ARBA" id="ARBA00023004"/>
    </source>
</evidence>
<reference evidence="7" key="1">
    <citation type="journal article" date="2012" name="Nat. Biotechnol.">
        <title>Reference genome sequence of the model plant Setaria.</title>
        <authorList>
            <person name="Bennetzen J.L."/>
            <person name="Schmutz J."/>
            <person name="Wang H."/>
            <person name="Percifield R."/>
            <person name="Hawkins J."/>
            <person name="Pontaroli A.C."/>
            <person name="Estep M."/>
            <person name="Feng L."/>
            <person name="Vaughn J.N."/>
            <person name="Grimwood J."/>
            <person name="Jenkins J."/>
            <person name="Barry K."/>
            <person name="Lindquist E."/>
            <person name="Hellsten U."/>
            <person name="Deshpande S."/>
            <person name="Wang X."/>
            <person name="Wu X."/>
            <person name="Mitros T."/>
            <person name="Triplett J."/>
            <person name="Yang X."/>
            <person name="Ye C.Y."/>
            <person name="Mauro-Herrera M."/>
            <person name="Wang L."/>
            <person name="Li P."/>
            <person name="Sharma M."/>
            <person name="Sharma R."/>
            <person name="Ronald P.C."/>
            <person name="Panaud O."/>
            <person name="Kellogg E.A."/>
            <person name="Brutnell T.P."/>
            <person name="Doust A.N."/>
            <person name="Tuskan G.A."/>
            <person name="Rokhsar D."/>
            <person name="Devos K.M."/>
        </authorList>
    </citation>
    <scope>NUCLEOTIDE SEQUENCE [LARGE SCALE GENOMIC DNA]</scope>
    <source>
        <strain evidence="7">cv. Yugu1</strain>
    </source>
</reference>
<dbReference type="PROSITE" id="PS51471">
    <property type="entry name" value="FE2OG_OXY"/>
    <property type="match status" value="1"/>
</dbReference>
<dbReference type="Proteomes" id="UP000004995">
    <property type="component" value="Unassembled WGS sequence"/>
</dbReference>
<dbReference type="EMBL" id="AGNK02000692">
    <property type="status" value="NOT_ANNOTATED_CDS"/>
    <property type="molecule type" value="Genomic_DNA"/>
</dbReference>
<evidence type="ECO:0000256" key="3">
    <source>
        <dbReference type="RuleBase" id="RU003682"/>
    </source>
</evidence>
<comment type="similarity">
    <text evidence="3">Belongs to the iron/ascorbate-dependent oxidoreductase family.</text>
</comment>
<name>K3ZST1_SETIT</name>
<evidence type="ECO:0000256" key="4">
    <source>
        <dbReference type="SAM" id="MobiDB-lite"/>
    </source>
</evidence>
<reference evidence="6" key="2">
    <citation type="submission" date="2018-08" db="UniProtKB">
        <authorList>
            <consortium name="EnsemblPlants"/>
        </authorList>
    </citation>
    <scope>IDENTIFICATION</scope>
    <source>
        <strain evidence="6">Yugu1</strain>
    </source>
</reference>
<dbReference type="Gene3D" id="2.60.120.330">
    <property type="entry name" value="B-lactam Antibiotic, Isopenicillin N Synthase, Chain"/>
    <property type="match status" value="1"/>
</dbReference>
<feature type="region of interest" description="Disordered" evidence="4">
    <location>
        <begin position="142"/>
        <end position="255"/>
    </location>
</feature>
<keyword evidence="3" id="KW-0560">Oxidoreductase</keyword>
<evidence type="ECO:0000259" key="5">
    <source>
        <dbReference type="PROSITE" id="PS51471"/>
    </source>
</evidence>
<dbReference type="InterPro" id="IPR027443">
    <property type="entry name" value="IPNS-like_sf"/>
</dbReference>
<dbReference type="EnsemblPlants" id="KQL22578">
    <property type="protein sequence ID" value="KQL22578"/>
    <property type="gene ID" value="SETIT_029661mg"/>
</dbReference>
<evidence type="ECO:0000256" key="1">
    <source>
        <dbReference type="ARBA" id="ARBA00022723"/>
    </source>
</evidence>
<evidence type="ECO:0000313" key="7">
    <source>
        <dbReference type="Proteomes" id="UP000004995"/>
    </source>
</evidence>
<keyword evidence="2 3" id="KW-0408">Iron</keyword>
<dbReference type="Pfam" id="PF03171">
    <property type="entry name" value="2OG-FeII_Oxy"/>
    <property type="match status" value="1"/>
</dbReference>
<dbReference type="GO" id="GO:0016491">
    <property type="term" value="F:oxidoreductase activity"/>
    <property type="evidence" value="ECO:0007669"/>
    <property type="project" value="UniProtKB-KW"/>
</dbReference>
<dbReference type="AlphaFoldDB" id="K3ZST1"/>
<evidence type="ECO:0000313" key="6">
    <source>
        <dbReference type="EnsemblPlants" id="KQL22578"/>
    </source>
</evidence>
<keyword evidence="7" id="KW-1185">Reference proteome</keyword>
<accession>K3ZST1</accession>